<reference evidence="2" key="1">
    <citation type="submission" date="2025-08" db="UniProtKB">
        <authorList>
            <consortium name="Ensembl"/>
        </authorList>
    </citation>
    <scope>IDENTIFICATION</scope>
</reference>
<dbReference type="STRING" id="109280.ENSHCOP00000020152"/>
<dbReference type="Ensembl" id="ENSHCOT00000006909.1">
    <property type="protein sequence ID" value="ENSHCOP00000020152.1"/>
    <property type="gene ID" value="ENSHCOG00000005995.1"/>
</dbReference>
<organism evidence="2 3">
    <name type="scientific">Hippocampus comes</name>
    <name type="common">Tiger tail seahorse</name>
    <dbReference type="NCBI Taxonomy" id="109280"/>
    <lineage>
        <taxon>Eukaryota</taxon>
        <taxon>Metazoa</taxon>
        <taxon>Chordata</taxon>
        <taxon>Craniata</taxon>
        <taxon>Vertebrata</taxon>
        <taxon>Euteleostomi</taxon>
        <taxon>Actinopterygii</taxon>
        <taxon>Neopterygii</taxon>
        <taxon>Teleostei</taxon>
        <taxon>Neoteleostei</taxon>
        <taxon>Acanthomorphata</taxon>
        <taxon>Syngnathiaria</taxon>
        <taxon>Syngnathiformes</taxon>
        <taxon>Syngnathoidei</taxon>
        <taxon>Syngnathidae</taxon>
        <taxon>Hippocampus</taxon>
    </lineage>
</organism>
<accession>A0A3Q2Z2H2</accession>
<dbReference type="InterPro" id="IPR013783">
    <property type="entry name" value="Ig-like_fold"/>
</dbReference>
<reference evidence="2" key="2">
    <citation type="submission" date="2025-09" db="UniProtKB">
        <authorList>
            <consortium name="Ensembl"/>
        </authorList>
    </citation>
    <scope>IDENTIFICATION</scope>
</reference>
<dbReference type="InterPro" id="IPR013098">
    <property type="entry name" value="Ig_I-set"/>
</dbReference>
<name>A0A3Q2Z2H2_HIPCM</name>
<evidence type="ECO:0000259" key="1">
    <source>
        <dbReference type="PROSITE" id="PS50835"/>
    </source>
</evidence>
<protein>
    <recommendedName>
        <fullName evidence="1">Ig-like domain-containing protein</fullName>
    </recommendedName>
</protein>
<dbReference type="AlphaFoldDB" id="A0A3Q2Z2H2"/>
<sequence>SLEVADEGTYTFNLVDGKAKGTTSLVLIGEFKALQKKSQFERAEWLRKQPHFIKYLDFTITPQCDVLLQCTAANMKADTEIIWYKDSLSIGERDEAAKKLEKKADVLTFNIGKISKSDAGIYEVYLRDERGQDKSRFDLTNEYQAVMNELFRVINSSSQIQVTSTEHGIVLSSDVTYYHEDQRINWLHDAKIAASERVKAGVTGEQLWVKINDPTEKDKGKYAIDLFDGKDGVKRVFELSG</sequence>
<dbReference type="SUPFAM" id="SSF48726">
    <property type="entry name" value="Immunoglobulin"/>
    <property type="match status" value="1"/>
</dbReference>
<proteinExistence type="predicted"/>
<feature type="domain" description="Ig-like" evidence="1">
    <location>
        <begin position="50"/>
        <end position="140"/>
    </location>
</feature>
<dbReference type="InterPro" id="IPR007110">
    <property type="entry name" value="Ig-like_dom"/>
</dbReference>
<dbReference type="PROSITE" id="PS50835">
    <property type="entry name" value="IG_LIKE"/>
    <property type="match status" value="1"/>
</dbReference>
<keyword evidence="3" id="KW-1185">Reference proteome</keyword>
<dbReference type="Pfam" id="PF07679">
    <property type="entry name" value="I-set"/>
    <property type="match status" value="1"/>
</dbReference>
<dbReference type="Proteomes" id="UP000264820">
    <property type="component" value="Unplaced"/>
</dbReference>
<evidence type="ECO:0000313" key="3">
    <source>
        <dbReference type="Proteomes" id="UP000264820"/>
    </source>
</evidence>
<evidence type="ECO:0000313" key="2">
    <source>
        <dbReference type="Ensembl" id="ENSHCOP00000020152.1"/>
    </source>
</evidence>
<dbReference type="Gene3D" id="2.60.40.10">
    <property type="entry name" value="Immunoglobulins"/>
    <property type="match status" value="3"/>
</dbReference>
<dbReference type="InterPro" id="IPR036179">
    <property type="entry name" value="Ig-like_dom_sf"/>
</dbReference>
<dbReference type="GeneTree" id="ENSGT00940000154982"/>